<dbReference type="GeneID" id="68108163"/>
<evidence type="ECO:0000259" key="7">
    <source>
        <dbReference type="Pfam" id="PF25005"/>
    </source>
</evidence>
<dbReference type="CDD" id="cd21694">
    <property type="entry name" value="GINS_B_Psf2"/>
    <property type="match status" value="1"/>
</dbReference>
<dbReference type="OMA" id="MITHTIG"/>
<protein>
    <submittedName>
        <fullName evidence="8">Uncharacterized protein</fullName>
    </submittedName>
</protein>
<keyword evidence="3" id="KW-0235">DNA replication</keyword>
<evidence type="ECO:0000313" key="9">
    <source>
        <dbReference type="Proteomes" id="UP000444721"/>
    </source>
</evidence>
<evidence type="ECO:0000256" key="2">
    <source>
        <dbReference type="ARBA" id="ARBA00010565"/>
    </source>
</evidence>
<evidence type="ECO:0000259" key="6">
    <source>
        <dbReference type="Pfam" id="PF05916"/>
    </source>
</evidence>
<dbReference type="Proteomes" id="UP000444721">
    <property type="component" value="Unassembled WGS sequence"/>
</dbReference>
<dbReference type="InterPro" id="IPR036224">
    <property type="entry name" value="GINS_bundle-like_dom_sf"/>
</dbReference>
<proteinExistence type="inferred from homology"/>
<dbReference type="SUPFAM" id="SSF160059">
    <property type="entry name" value="PriA/YqbF domain"/>
    <property type="match status" value="1"/>
</dbReference>
<dbReference type="SUPFAM" id="SSF158573">
    <property type="entry name" value="GINS helical bundle-like"/>
    <property type="match status" value="1"/>
</dbReference>
<dbReference type="Pfam" id="PF25005">
    <property type="entry name" value="PSF2_N"/>
    <property type="match status" value="1"/>
</dbReference>
<comment type="subcellular location">
    <subcellularLocation>
        <location evidence="1">Nucleus</location>
    </subcellularLocation>
</comment>
<accession>A0A6A5BYW0</accession>
<comment type="similarity">
    <text evidence="2">Belongs to the GINS2/PSF2 family.</text>
</comment>
<feature type="domain" description="DNA replication complex GINS protein PSF2 N-terminal" evidence="7">
    <location>
        <begin position="13"/>
        <end position="71"/>
    </location>
</feature>
<dbReference type="Pfam" id="PF05916">
    <property type="entry name" value="Sld5"/>
    <property type="match status" value="1"/>
</dbReference>
<gene>
    <name evidence="8" type="ORF">FDP41_000945</name>
</gene>
<dbReference type="PANTHER" id="PTHR12772:SF0">
    <property type="entry name" value="DNA REPLICATION COMPLEX GINS PROTEIN PSF2"/>
    <property type="match status" value="1"/>
</dbReference>
<dbReference type="VEuPathDB" id="AmoebaDB:NfTy_050470"/>
<dbReference type="GO" id="GO:0006260">
    <property type="term" value="P:DNA replication"/>
    <property type="evidence" value="ECO:0007669"/>
    <property type="project" value="UniProtKB-KW"/>
</dbReference>
<dbReference type="VEuPathDB" id="AmoebaDB:FDP41_000945"/>
<dbReference type="AlphaFoldDB" id="A0A6A5BYW0"/>
<evidence type="ECO:0000313" key="8">
    <source>
        <dbReference type="EMBL" id="KAF0979792.1"/>
    </source>
</evidence>
<comment type="caution">
    <text evidence="8">The sequence shown here is derived from an EMBL/GenBank/DDBJ whole genome shotgun (WGS) entry which is preliminary data.</text>
</comment>
<evidence type="ECO:0000256" key="3">
    <source>
        <dbReference type="ARBA" id="ARBA00022705"/>
    </source>
</evidence>
<organism evidence="8 9">
    <name type="scientific">Naegleria fowleri</name>
    <name type="common">Brain eating amoeba</name>
    <dbReference type="NCBI Taxonomy" id="5763"/>
    <lineage>
        <taxon>Eukaryota</taxon>
        <taxon>Discoba</taxon>
        <taxon>Heterolobosea</taxon>
        <taxon>Tetramitia</taxon>
        <taxon>Eutetramitia</taxon>
        <taxon>Vahlkampfiidae</taxon>
        <taxon>Naegleria</taxon>
    </lineage>
</organism>
<dbReference type="InterPro" id="IPR056784">
    <property type="entry name" value="PSF2_N"/>
</dbReference>
<keyword evidence="9" id="KW-1185">Reference proteome</keyword>
<name>A0A6A5BYW0_NAEFO</name>
<dbReference type="RefSeq" id="XP_044564505.1">
    <property type="nucleotide sequence ID" value="XM_044713409.1"/>
</dbReference>
<keyword evidence="4" id="KW-0539">Nucleus</keyword>
<feature type="domain" description="GINS subunit" evidence="6">
    <location>
        <begin position="75"/>
        <end position="176"/>
    </location>
</feature>
<dbReference type="EMBL" id="VFQX01000022">
    <property type="protein sequence ID" value="KAF0979792.1"/>
    <property type="molecule type" value="Genomic_DNA"/>
</dbReference>
<dbReference type="OrthoDB" id="1938138at2759"/>
<sequence length="210" mass="24158">MLRQHCEDEFLSNEELEYLAEETMISIRPTKNLPKIKMITHTIGPALANQEITVPLWAAIQLKKLNQCKIVIPEWLRVDWLEESSTQSSKSHDFYPMPPHFLEIGYLLLKVAKNDFDDNPEEISSLLKTLEDKRRDNLTDGLTKGIGDVEPTDYFPGYLLTNLSEMEINRIRKATCEVLSKRDRYYRTTYSGEAAPTGASSQTNEDDEED</sequence>
<dbReference type="Gene3D" id="3.40.5.50">
    <property type="match status" value="1"/>
</dbReference>
<evidence type="ECO:0000256" key="1">
    <source>
        <dbReference type="ARBA" id="ARBA00004123"/>
    </source>
</evidence>
<reference evidence="8 9" key="1">
    <citation type="journal article" date="2019" name="Sci. Rep.">
        <title>Nanopore sequencing improves the draft genome of the human pathogenic amoeba Naegleria fowleri.</title>
        <authorList>
            <person name="Liechti N."/>
            <person name="Schurch N."/>
            <person name="Bruggmann R."/>
            <person name="Wittwer M."/>
        </authorList>
    </citation>
    <scope>NUCLEOTIDE SEQUENCE [LARGE SCALE GENOMIC DNA]</scope>
    <source>
        <strain evidence="8 9">ATCC 30894</strain>
    </source>
</reference>
<dbReference type="VEuPathDB" id="AmoebaDB:NF0109090"/>
<feature type="region of interest" description="Disordered" evidence="5">
    <location>
        <begin position="189"/>
        <end position="210"/>
    </location>
</feature>
<dbReference type="InterPro" id="IPR007257">
    <property type="entry name" value="GINS_Psf2"/>
</dbReference>
<dbReference type="InterPro" id="IPR021151">
    <property type="entry name" value="GINS_A"/>
</dbReference>
<dbReference type="Gene3D" id="1.20.58.1020">
    <property type="match status" value="1"/>
</dbReference>
<dbReference type="CDD" id="cd11712">
    <property type="entry name" value="GINS_A_psf2"/>
    <property type="match status" value="1"/>
</dbReference>
<dbReference type="PANTHER" id="PTHR12772">
    <property type="entry name" value="DNA REPLICATION COMPLEX GINS PROTEIN PSF2"/>
    <property type="match status" value="1"/>
</dbReference>
<evidence type="ECO:0000256" key="4">
    <source>
        <dbReference type="ARBA" id="ARBA00023242"/>
    </source>
</evidence>
<evidence type="ECO:0000256" key="5">
    <source>
        <dbReference type="SAM" id="MobiDB-lite"/>
    </source>
</evidence>
<dbReference type="GO" id="GO:0000727">
    <property type="term" value="P:double-strand break repair via break-induced replication"/>
    <property type="evidence" value="ECO:0007669"/>
    <property type="project" value="TreeGrafter"/>
</dbReference>
<dbReference type="GO" id="GO:0000811">
    <property type="term" value="C:GINS complex"/>
    <property type="evidence" value="ECO:0007669"/>
    <property type="project" value="TreeGrafter"/>
</dbReference>